<keyword evidence="1" id="KW-0472">Membrane</keyword>
<evidence type="ECO:0000313" key="2">
    <source>
        <dbReference type="EMBL" id="KAG6528340.1"/>
    </source>
</evidence>
<gene>
    <name evidence="2" type="ORF">ZIOFF_010494</name>
</gene>
<comment type="caution">
    <text evidence="2">The sequence shown here is derived from an EMBL/GenBank/DDBJ whole genome shotgun (WGS) entry which is preliminary data.</text>
</comment>
<accession>A0A8J5I5Z6</accession>
<proteinExistence type="predicted"/>
<dbReference type="Proteomes" id="UP000734854">
    <property type="component" value="Unassembled WGS sequence"/>
</dbReference>
<keyword evidence="1" id="KW-1133">Transmembrane helix</keyword>
<reference evidence="2 3" key="1">
    <citation type="submission" date="2020-08" db="EMBL/GenBank/DDBJ databases">
        <title>Plant Genome Project.</title>
        <authorList>
            <person name="Zhang R.-G."/>
        </authorList>
    </citation>
    <scope>NUCLEOTIDE SEQUENCE [LARGE SCALE GENOMIC DNA]</scope>
    <source>
        <tissue evidence="2">Rhizome</tissue>
    </source>
</reference>
<organism evidence="2 3">
    <name type="scientific">Zingiber officinale</name>
    <name type="common">Ginger</name>
    <name type="synonym">Amomum zingiber</name>
    <dbReference type="NCBI Taxonomy" id="94328"/>
    <lineage>
        <taxon>Eukaryota</taxon>
        <taxon>Viridiplantae</taxon>
        <taxon>Streptophyta</taxon>
        <taxon>Embryophyta</taxon>
        <taxon>Tracheophyta</taxon>
        <taxon>Spermatophyta</taxon>
        <taxon>Magnoliopsida</taxon>
        <taxon>Liliopsida</taxon>
        <taxon>Zingiberales</taxon>
        <taxon>Zingiberaceae</taxon>
        <taxon>Zingiber</taxon>
    </lineage>
</organism>
<feature type="transmembrane region" description="Helical" evidence="1">
    <location>
        <begin position="242"/>
        <end position="270"/>
    </location>
</feature>
<protein>
    <submittedName>
        <fullName evidence="2">Uncharacterized protein</fullName>
    </submittedName>
</protein>
<keyword evidence="3" id="KW-1185">Reference proteome</keyword>
<evidence type="ECO:0000256" key="1">
    <source>
        <dbReference type="SAM" id="Phobius"/>
    </source>
</evidence>
<dbReference type="EMBL" id="JACMSC010000003">
    <property type="protein sequence ID" value="KAG6528340.1"/>
    <property type="molecule type" value="Genomic_DNA"/>
</dbReference>
<sequence length="273" mass="29823">MNEVANSDDSKMRSNGIATGGGSEEGICGTIEFELDPVVAGCCGDTLCSVLRDFFAGVAFHDVTMAAALVIEDLDLWSCSECLLIFLPSDACKLSYLLMLVITNYKKSSHEEPIECIQYSAAAQVSGYFNCNSPFYVQYSSALGASGSFNCNIHLDLYAWFLYQSKVVSVLLNRIAHCTVTHMLWHCWSNHPSHFDRLADFSVLLVHSYSKCYHCFLTGVSGSCLWLSGLLLYMLNRNLCLIAIYIGALSMAAFVISITTISAIITAVVATGM</sequence>
<keyword evidence="1" id="KW-0812">Transmembrane</keyword>
<feature type="transmembrane region" description="Helical" evidence="1">
    <location>
        <begin position="216"/>
        <end position="235"/>
    </location>
</feature>
<name>A0A8J5I5Z6_ZINOF</name>
<dbReference type="AlphaFoldDB" id="A0A8J5I5Z6"/>
<evidence type="ECO:0000313" key="3">
    <source>
        <dbReference type="Proteomes" id="UP000734854"/>
    </source>
</evidence>